<evidence type="ECO:0000256" key="2">
    <source>
        <dbReference type="ARBA" id="ARBA00022692"/>
    </source>
</evidence>
<comment type="subcellular location">
    <subcellularLocation>
        <location evidence="1">Endoplasmic reticulum membrane</location>
        <topology evidence="1">Single-pass type I membrane protein</topology>
    </subcellularLocation>
</comment>
<dbReference type="OrthoDB" id="1926781at2759"/>
<dbReference type="GO" id="GO:0005789">
    <property type="term" value="C:endoplasmic reticulum membrane"/>
    <property type="evidence" value="ECO:0007669"/>
    <property type="project" value="UniProtKB-SubCell"/>
</dbReference>
<keyword evidence="4" id="KW-0256">Endoplasmic reticulum</keyword>
<evidence type="ECO:0000256" key="7">
    <source>
        <dbReference type="ARBA" id="ARBA00037565"/>
    </source>
</evidence>
<dbReference type="AlphaFoldDB" id="A0A6A6C5Z9"/>
<feature type="signal peptide" evidence="11">
    <location>
        <begin position="1"/>
        <end position="21"/>
    </location>
</feature>
<evidence type="ECO:0000256" key="8">
    <source>
        <dbReference type="ARBA" id="ARBA00038311"/>
    </source>
</evidence>
<feature type="region of interest" description="Disordered" evidence="9">
    <location>
        <begin position="233"/>
        <end position="303"/>
    </location>
</feature>
<proteinExistence type="inferred from homology"/>
<evidence type="ECO:0000313" key="12">
    <source>
        <dbReference type="EMBL" id="KAF2161312.1"/>
    </source>
</evidence>
<keyword evidence="2 10" id="KW-0812">Transmembrane</keyword>
<gene>
    <name evidence="12" type="ORF">M409DRAFT_28348</name>
</gene>
<keyword evidence="3 11" id="KW-0732">Signal</keyword>
<dbReference type="EMBL" id="ML993620">
    <property type="protein sequence ID" value="KAF2161312.1"/>
    <property type="molecule type" value="Genomic_DNA"/>
</dbReference>
<evidence type="ECO:0000256" key="4">
    <source>
        <dbReference type="ARBA" id="ARBA00022824"/>
    </source>
</evidence>
<sequence>MVSLKFAAIAAVALSSFTAFAQDPEADGIKVEDATEPAVEDVNMEDMLKWAESGGERQWSEEQKAQKPLNVAVNVSFPDAEIFGVKMVNGRPTRALLHIVNNEDTEVNVLVGLGALLTPIDAPGAPDPPQVVRNLTGTKFGTIIPPKTKETLTYAFSTVMHPQDLTLELKTVIARAQSMFTLTVFRETVAVVEAPVSIFDPQIIFLYLFLAGAFGGTCYFIYNTWITTLFPQKKRGGKGGERAKRSTGGKPVDPTDQVAVAGADGPAVTTGSKGYDESWIPAGHLNKPQARKVGGGRPKSRAA</sequence>
<feature type="transmembrane region" description="Helical" evidence="10">
    <location>
        <begin position="204"/>
        <end position="225"/>
    </location>
</feature>
<organism evidence="12 13">
    <name type="scientific">Zasmidium cellare ATCC 36951</name>
    <dbReference type="NCBI Taxonomy" id="1080233"/>
    <lineage>
        <taxon>Eukaryota</taxon>
        <taxon>Fungi</taxon>
        <taxon>Dikarya</taxon>
        <taxon>Ascomycota</taxon>
        <taxon>Pezizomycotina</taxon>
        <taxon>Dothideomycetes</taxon>
        <taxon>Dothideomycetidae</taxon>
        <taxon>Mycosphaerellales</taxon>
        <taxon>Mycosphaerellaceae</taxon>
        <taxon>Zasmidium</taxon>
    </lineage>
</organism>
<dbReference type="InterPro" id="IPR005595">
    <property type="entry name" value="TRAP_alpha"/>
</dbReference>
<feature type="chain" id="PRO_5025536005" evidence="11">
    <location>
        <begin position="22"/>
        <end position="303"/>
    </location>
</feature>
<dbReference type="RefSeq" id="XP_033662201.1">
    <property type="nucleotide sequence ID" value="XM_033808994.1"/>
</dbReference>
<evidence type="ECO:0000256" key="3">
    <source>
        <dbReference type="ARBA" id="ARBA00022729"/>
    </source>
</evidence>
<evidence type="ECO:0000256" key="10">
    <source>
        <dbReference type="SAM" id="Phobius"/>
    </source>
</evidence>
<dbReference type="GeneID" id="54562266"/>
<comment type="function">
    <text evidence="7">Is probably involved in a pathway contributing to genomic integrity.</text>
</comment>
<dbReference type="PANTHER" id="PTHR12924">
    <property type="entry name" value="TRANSLOCON-ASSOCIATED PROTEIN, ALPHA SUBUNIT"/>
    <property type="match status" value="1"/>
</dbReference>
<comment type="similarity">
    <text evidence="8">Belongs to the IRC22 family.</text>
</comment>
<dbReference type="Pfam" id="PF03896">
    <property type="entry name" value="TRAP_alpha"/>
    <property type="match status" value="1"/>
</dbReference>
<evidence type="ECO:0000256" key="11">
    <source>
        <dbReference type="SAM" id="SignalP"/>
    </source>
</evidence>
<evidence type="ECO:0000256" key="5">
    <source>
        <dbReference type="ARBA" id="ARBA00022989"/>
    </source>
</evidence>
<accession>A0A6A6C5Z9</accession>
<dbReference type="PANTHER" id="PTHR12924:SF0">
    <property type="entry name" value="TRANSLOCON-ASSOCIATED PROTEIN SUBUNIT ALPHA"/>
    <property type="match status" value="1"/>
</dbReference>
<evidence type="ECO:0000256" key="6">
    <source>
        <dbReference type="ARBA" id="ARBA00023136"/>
    </source>
</evidence>
<reference evidence="12" key="1">
    <citation type="journal article" date="2020" name="Stud. Mycol.">
        <title>101 Dothideomycetes genomes: a test case for predicting lifestyles and emergence of pathogens.</title>
        <authorList>
            <person name="Haridas S."/>
            <person name="Albert R."/>
            <person name="Binder M."/>
            <person name="Bloem J."/>
            <person name="Labutti K."/>
            <person name="Salamov A."/>
            <person name="Andreopoulos B."/>
            <person name="Baker S."/>
            <person name="Barry K."/>
            <person name="Bills G."/>
            <person name="Bluhm B."/>
            <person name="Cannon C."/>
            <person name="Castanera R."/>
            <person name="Culley D."/>
            <person name="Daum C."/>
            <person name="Ezra D."/>
            <person name="Gonzalez J."/>
            <person name="Henrissat B."/>
            <person name="Kuo A."/>
            <person name="Liang C."/>
            <person name="Lipzen A."/>
            <person name="Lutzoni F."/>
            <person name="Magnuson J."/>
            <person name="Mondo S."/>
            <person name="Nolan M."/>
            <person name="Ohm R."/>
            <person name="Pangilinan J."/>
            <person name="Park H.-J."/>
            <person name="Ramirez L."/>
            <person name="Alfaro M."/>
            <person name="Sun H."/>
            <person name="Tritt A."/>
            <person name="Yoshinaga Y."/>
            <person name="Zwiers L.-H."/>
            <person name="Turgeon B."/>
            <person name="Goodwin S."/>
            <person name="Spatafora J."/>
            <person name="Crous P."/>
            <person name="Grigoriev I."/>
        </authorList>
    </citation>
    <scope>NUCLEOTIDE SEQUENCE</scope>
    <source>
        <strain evidence="12">ATCC 36951</strain>
    </source>
</reference>
<dbReference type="Proteomes" id="UP000799537">
    <property type="component" value="Unassembled WGS sequence"/>
</dbReference>
<keyword evidence="5 10" id="KW-1133">Transmembrane helix</keyword>
<evidence type="ECO:0000256" key="9">
    <source>
        <dbReference type="SAM" id="MobiDB-lite"/>
    </source>
</evidence>
<protein>
    <submittedName>
        <fullName evidence="12">Uncharacterized protein</fullName>
    </submittedName>
</protein>
<keyword evidence="6 10" id="KW-0472">Membrane</keyword>
<evidence type="ECO:0000313" key="13">
    <source>
        <dbReference type="Proteomes" id="UP000799537"/>
    </source>
</evidence>
<name>A0A6A6C5Z9_ZASCE</name>
<keyword evidence="13" id="KW-1185">Reference proteome</keyword>
<evidence type="ECO:0000256" key="1">
    <source>
        <dbReference type="ARBA" id="ARBA00004115"/>
    </source>
</evidence>